<accession>A0A2W2HJU4</accession>
<evidence type="ECO:0000256" key="4">
    <source>
        <dbReference type="ARBA" id="ARBA00023194"/>
    </source>
</evidence>
<dbReference type="InterPro" id="IPR048284">
    <property type="entry name" value="EryCIII-like_N"/>
</dbReference>
<keyword evidence="3 7" id="KW-0808">Transferase</keyword>
<dbReference type="FunFam" id="3.40.50.2000:FF:000072">
    <property type="entry name" value="Glycosyl transferase"/>
    <property type="match status" value="1"/>
</dbReference>
<dbReference type="NCBIfam" id="TIGR04516">
    <property type="entry name" value="glycosyl_450act"/>
    <property type="match status" value="1"/>
</dbReference>
<evidence type="ECO:0000256" key="2">
    <source>
        <dbReference type="ARBA" id="ARBA00022676"/>
    </source>
</evidence>
<proteinExistence type="inferred from homology"/>
<evidence type="ECO:0000259" key="5">
    <source>
        <dbReference type="Pfam" id="PF06722"/>
    </source>
</evidence>
<reference evidence="7 8" key="1">
    <citation type="submission" date="2018-01" db="EMBL/GenBank/DDBJ databases">
        <title>Draft genome sequence of Sphaerisporangium sp. 7K107.</title>
        <authorList>
            <person name="Sahin N."/>
            <person name="Saygin H."/>
            <person name="Ay H."/>
        </authorList>
    </citation>
    <scope>NUCLEOTIDE SEQUENCE [LARGE SCALE GENOMIC DNA]</scope>
    <source>
        <strain evidence="7 8">7K107</strain>
    </source>
</reference>
<name>A0A2W2HJU4_9ACTN</name>
<dbReference type="InterPro" id="IPR002213">
    <property type="entry name" value="UDP_glucos_trans"/>
</dbReference>
<dbReference type="Pfam" id="PF21036">
    <property type="entry name" value="EryCIII-like_N"/>
    <property type="match status" value="1"/>
</dbReference>
<dbReference type="Proteomes" id="UP000248544">
    <property type="component" value="Unassembled WGS sequence"/>
</dbReference>
<dbReference type="EMBL" id="POUA01000040">
    <property type="protein sequence ID" value="PZG51945.1"/>
    <property type="molecule type" value="Genomic_DNA"/>
</dbReference>
<keyword evidence="8" id="KW-1185">Reference proteome</keyword>
<keyword evidence="4" id="KW-0045">Antibiotic biosynthesis</keyword>
<evidence type="ECO:0000256" key="3">
    <source>
        <dbReference type="ARBA" id="ARBA00022679"/>
    </source>
</evidence>
<feature type="domain" description="Erythromycin biosynthesis protein CIII-like C-terminal" evidence="5">
    <location>
        <begin position="268"/>
        <end position="411"/>
    </location>
</feature>
<feature type="domain" description="Erythromycin biosynthesis protein CIII-like N-terminal" evidence="6">
    <location>
        <begin position="22"/>
        <end position="252"/>
    </location>
</feature>
<dbReference type="GO" id="GO:0016758">
    <property type="term" value="F:hexosyltransferase activity"/>
    <property type="evidence" value="ECO:0007669"/>
    <property type="project" value="UniProtKB-ARBA"/>
</dbReference>
<keyword evidence="2" id="KW-0328">Glycosyltransferase</keyword>
<dbReference type="InterPro" id="IPR010610">
    <property type="entry name" value="EryCIII-like_C"/>
</dbReference>
<protein>
    <submittedName>
        <fullName evidence="7">Glycosyl transferase family 28</fullName>
    </submittedName>
</protein>
<dbReference type="InterPro" id="IPR050426">
    <property type="entry name" value="Glycosyltransferase_28"/>
</dbReference>
<evidence type="ECO:0000259" key="6">
    <source>
        <dbReference type="Pfam" id="PF21036"/>
    </source>
</evidence>
<dbReference type="AlphaFoldDB" id="A0A2W2HJU4"/>
<comment type="caution">
    <text evidence="7">The sequence shown here is derived from an EMBL/GenBank/DDBJ whole genome shotgun (WGS) entry which is preliminary data.</text>
</comment>
<dbReference type="Pfam" id="PF06722">
    <property type="entry name" value="EryCIII-like_C"/>
    <property type="match status" value="1"/>
</dbReference>
<dbReference type="GO" id="GO:0008194">
    <property type="term" value="F:UDP-glycosyltransferase activity"/>
    <property type="evidence" value="ECO:0007669"/>
    <property type="project" value="InterPro"/>
</dbReference>
<dbReference type="RefSeq" id="WP_111166454.1">
    <property type="nucleotide sequence ID" value="NZ_POUA01000040.1"/>
</dbReference>
<dbReference type="PANTHER" id="PTHR48050">
    <property type="entry name" value="STEROL 3-BETA-GLUCOSYLTRANSFERASE"/>
    <property type="match status" value="1"/>
</dbReference>
<dbReference type="Gene3D" id="3.40.50.2000">
    <property type="entry name" value="Glycogen Phosphorylase B"/>
    <property type="match status" value="2"/>
</dbReference>
<comment type="similarity">
    <text evidence="1">Belongs to the glycosyltransferase 28 family.</text>
</comment>
<organism evidence="7 8">
    <name type="scientific">Spongiactinospora gelatinilytica</name>
    <dbReference type="NCBI Taxonomy" id="2666298"/>
    <lineage>
        <taxon>Bacteria</taxon>
        <taxon>Bacillati</taxon>
        <taxon>Actinomycetota</taxon>
        <taxon>Actinomycetes</taxon>
        <taxon>Streptosporangiales</taxon>
        <taxon>Streptosporangiaceae</taxon>
        <taxon>Spongiactinospora</taxon>
    </lineage>
</organism>
<gene>
    <name evidence="7" type="ORF">C1I98_08065</name>
</gene>
<dbReference type="CDD" id="cd03784">
    <property type="entry name" value="GT1_Gtf-like"/>
    <property type="match status" value="1"/>
</dbReference>
<dbReference type="InterPro" id="IPR030953">
    <property type="entry name" value="Glycosyl_450act"/>
</dbReference>
<dbReference type="PANTHER" id="PTHR48050:SF13">
    <property type="entry name" value="STEROL 3-BETA-GLUCOSYLTRANSFERASE UGT80A2"/>
    <property type="match status" value="1"/>
</dbReference>
<evidence type="ECO:0000313" key="8">
    <source>
        <dbReference type="Proteomes" id="UP000248544"/>
    </source>
</evidence>
<dbReference type="SUPFAM" id="SSF53756">
    <property type="entry name" value="UDP-Glycosyltransferase/glycogen phosphorylase"/>
    <property type="match status" value="1"/>
</dbReference>
<dbReference type="GO" id="GO:0017000">
    <property type="term" value="P:antibiotic biosynthetic process"/>
    <property type="evidence" value="ECO:0007669"/>
    <property type="project" value="UniProtKB-KW"/>
</dbReference>
<sequence>MRVLMTTLAQASHYYSQVPLAWALRAAGHEVRVASQPMLTDDILTSGLPAVPVGTDHVLQQMRQDLAMAGNVSFPKMYEERDEPPTWADALDFEILTTALMLMAANNDTMVDGLVSYARSWRPDLVISEPYTYAGGIAAAACGAAHTRLLWGLDAPGSARKVFNELRDQQPEQHREDPVAEWLTWTAARYDVPFGDHLITGHWTIDPLPESLRLPVGVPTLGMRYIPYNGRSVIPDWLLEPPRKPRVCLTLGLSGRDFMGADPFSPAELVEAMADLDIELVATLSGAQREGLEKVPDNTRIVDFVPLQALLPTCRATVHHGGFGSVGGALINGVPQITIADMWDTPVKGRMIENQGAGLFFRPERMSAQIVREGVQRLLDEPSFADNAARLRGELLAEPTPAALVAELERLTDEHRS</sequence>
<evidence type="ECO:0000313" key="7">
    <source>
        <dbReference type="EMBL" id="PZG51945.1"/>
    </source>
</evidence>
<evidence type="ECO:0000256" key="1">
    <source>
        <dbReference type="ARBA" id="ARBA00006962"/>
    </source>
</evidence>